<evidence type="ECO:0000313" key="2">
    <source>
        <dbReference type="Proteomes" id="UP000658258"/>
    </source>
</evidence>
<dbReference type="Proteomes" id="UP000658258">
    <property type="component" value="Unassembled WGS sequence"/>
</dbReference>
<protein>
    <recommendedName>
        <fullName evidence="3">Macroglobulin domain-containing protein</fullName>
    </recommendedName>
</protein>
<proteinExistence type="predicted"/>
<comment type="caution">
    <text evidence="1">The sequence shown here is derived from an EMBL/GenBank/DDBJ whole genome shotgun (WGS) entry which is preliminary data.</text>
</comment>
<gene>
    <name evidence="1" type="ORF">GCM10011340_33540</name>
</gene>
<dbReference type="EMBL" id="BNAG01000005">
    <property type="protein sequence ID" value="GHE74334.1"/>
    <property type="molecule type" value="Genomic_DNA"/>
</dbReference>
<evidence type="ECO:0008006" key="3">
    <source>
        <dbReference type="Google" id="ProtNLM"/>
    </source>
</evidence>
<reference evidence="2" key="1">
    <citation type="journal article" date="2019" name="Int. J. Syst. Evol. Microbiol.">
        <title>The Global Catalogue of Microorganisms (GCM) 10K type strain sequencing project: providing services to taxonomists for standard genome sequencing and annotation.</title>
        <authorList>
            <consortium name="The Broad Institute Genomics Platform"/>
            <consortium name="The Broad Institute Genome Sequencing Center for Infectious Disease"/>
            <person name="Wu L."/>
            <person name="Ma J."/>
        </authorList>
    </citation>
    <scope>NUCLEOTIDE SEQUENCE [LARGE SCALE GENOMIC DNA]</scope>
    <source>
        <strain evidence="2">CGMCC 1.15111</strain>
    </source>
</reference>
<keyword evidence="2" id="KW-1185">Reference proteome</keyword>
<name>A0ABQ3ICN1_9BACT</name>
<accession>A0ABQ3ICN1</accession>
<evidence type="ECO:0000313" key="1">
    <source>
        <dbReference type="EMBL" id="GHE74334.1"/>
    </source>
</evidence>
<sequence>MSAQTIEKSYISTDKNIYAPEDTIWFKTFVVGIDNQLSDRSLAYHVLLADSLGNKKADTSWPVYNGMSDGYLIAPAEEGLYTLMGVSGQMVGSDSSLYFSKSVFVRSIEPDAYKLLAFPRYSRFSKDAANPVDVYARIDNDKPVAQLNLTYRALANGVTVESGKIKTDTTGAARVFLGSSKKSIPTPSHLWIQVDEASLSKPIHLYVPLPAEQEEKIDLQFFPEGGHLIANTINHIAFKAIDRRGRPFDFEGYLKDETGTILDTLKSTHAGMGSFELMPELHKEYSVVIANSPQPEEIYYLPESHLTGIALHLKRQNNDRVLAIKPSQNLMNTKGFLTLSNQTDTIMHLDFTLQENLAWRVPEQNLIAGIYKVTVQSKTLELVAERLIFVNAERKLNIDLQLDKKDYSPRQKVELTLTVKDETGAPVKGNFALAVTDQEFSKAPNNQQPHLLSQLLLTAELRGKIPTPNFYFSGQPGALEGLDLVMLTHGWRKYSPSRYKDPEAIVGQSLSFIGNNPITGVEILIATKYSEKPDTVRSGENGRFIVESSFFKSKGDSVLLFLAGQEKGKRKVQLVSDTERRKALIGSLIRGIGHEKNSYAPLEIYKLQFKVAKSRFNNSTLLSTFKVKSSTVIPRGSCNVEDFHTQFPWKTKTIEELDLSDNDIIELIKQVSNEVEGIGATKLNLDYSDPFSGSRIPINDVLKSKKWPHVFSIKVNCDPRGMQAVGKRTVREPMGRGQVEVPRGGAYETLYTIDWSNLESISVSYPAPSSLILGHGDDGKPNELNFPEVILRTKNGVVIPKPAINDRIVHPVHRNYTKEFYSPLYETDEQKNDPVPDLRTTIYWNANVVTNENGQAKITFYNADRPNPIQVTVEGIGAYSRLGYSSINYQVIESNQ</sequence>
<organism evidence="1 2">
    <name type="scientific">Roseivirga thermotolerans</name>
    <dbReference type="NCBI Taxonomy" id="1758176"/>
    <lineage>
        <taxon>Bacteria</taxon>
        <taxon>Pseudomonadati</taxon>
        <taxon>Bacteroidota</taxon>
        <taxon>Cytophagia</taxon>
        <taxon>Cytophagales</taxon>
        <taxon>Roseivirgaceae</taxon>
        <taxon>Roseivirga</taxon>
    </lineage>
</organism>